<gene>
    <name evidence="2" type="ORF">SAMN06264365_13017</name>
</gene>
<evidence type="ECO:0000313" key="3">
    <source>
        <dbReference type="Proteomes" id="UP000198415"/>
    </source>
</evidence>
<reference evidence="2 3" key="1">
    <citation type="submission" date="2017-06" db="EMBL/GenBank/DDBJ databases">
        <authorList>
            <person name="Kim H.J."/>
            <person name="Triplett B.A."/>
        </authorList>
    </citation>
    <scope>NUCLEOTIDE SEQUENCE [LARGE SCALE GENOMIC DNA]</scope>
    <source>
        <strain evidence="2 3">DSM 43151</strain>
    </source>
</reference>
<keyword evidence="1" id="KW-0472">Membrane</keyword>
<proteinExistence type="predicted"/>
<feature type="transmembrane region" description="Helical" evidence="1">
    <location>
        <begin position="49"/>
        <end position="72"/>
    </location>
</feature>
<keyword evidence="1" id="KW-0812">Transmembrane</keyword>
<keyword evidence="3" id="KW-1185">Reference proteome</keyword>
<dbReference type="EMBL" id="FZNR01000030">
    <property type="protein sequence ID" value="SNS94560.1"/>
    <property type="molecule type" value="Genomic_DNA"/>
</dbReference>
<protein>
    <submittedName>
        <fullName evidence="2">Uncharacterized protein</fullName>
    </submittedName>
</protein>
<feature type="transmembrane region" description="Helical" evidence="1">
    <location>
        <begin position="84"/>
        <end position="106"/>
    </location>
</feature>
<dbReference type="Proteomes" id="UP000198415">
    <property type="component" value="Unassembled WGS sequence"/>
</dbReference>
<name>A0A239ILL4_9ACTN</name>
<evidence type="ECO:0000313" key="2">
    <source>
        <dbReference type="EMBL" id="SNS94560.1"/>
    </source>
</evidence>
<accession>A0A239ILL4</accession>
<dbReference type="OrthoDB" id="3293815at2"/>
<dbReference type="AlphaFoldDB" id="A0A239ILL4"/>
<sequence>MVVRRQAVAVWAGRRVWYSYVTNCHDQLVAVGYAPVSGDVEYRWSSWRYVVAMAPIGFVGAAAGVTLARFVLPMLTGRPSSFSVAFGAFYVATYAFFFPFASWLFVCGLPAGLRFGSEGIELAAARHDVLGVPYEAVSSARVRWWWPVAMLDVVVGSVDESRVMRFDRGGRRPSCKRKGDQLRFSMPIAGLRSSDLRSELRRRGLGE</sequence>
<evidence type="ECO:0000256" key="1">
    <source>
        <dbReference type="SAM" id="Phobius"/>
    </source>
</evidence>
<keyword evidence="1" id="KW-1133">Transmembrane helix</keyword>
<organism evidence="2 3">
    <name type="scientific">Actinoplanes regularis</name>
    <dbReference type="NCBI Taxonomy" id="52697"/>
    <lineage>
        <taxon>Bacteria</taxon>
        <taxon>Bacillati</taxon>
        <taxon>Actinomycetota</taxon>
        <taxon>Actinomycetes</taxon>
        <taxon>Micromonosporales</taxon>
        <taxon>Micromonosporaceae</taxon>
        <taxon>Actinoplanes</taxon>
    </lineage>
</organism>